<feature type="domain" description="HAMP" evidence="20">
    <location>
        <begin position="199"/>
        <end position="251"/>
    </location>
</feature>
<dbReference type="PRINTS" id="PR00344">
    <property type="entry name" value="BCTRLSENSOR"/>
</dbReference>
<dbReference type="Gene3D" id="1.20.120.160">
    <property type="entry name" value="HPT domain"/>
    <property type="match status" value="1"/>
</dbReference>
<dbReference type="Gene3D" id="1.10.287.130">
    <property type="match status" value="1"/>
</dbReference>
<dbReference type="SMART" id="SM00304">
    <property type="entry name" value="HAMP"/>
    <property type="match status" value="1"/>
</dbReference>
<evidence type="ECO:0000256" key="5">
    <source>
        <dbReference type="ARBA" id="ARBA00022553"/>
    </source>
</evidence>
<dbReference type="Proteomes" id="UP000596074">
    <property type="component" value="Chromosome"/>
</dbReference>
<evidence type="ECO:0000256" key="16">
    <source>
        <dbReference type="SAM" id="Coils"/>
    </source>
</evidence>
<dbReference type="GO" id="GO:0005886">
    <property type="term" value="C:plasma membrane"/>
    <property type="evidence" value="ECO:0007669"/>
    <property type="project" value="UniProtKB-SubCell"/>
</dbReference>
<dbReference type="SUPFAM" id="SSF47384">
    <property type="entry name" value="Homodimeric domain of signal transducing histidine kinase"/>
    <property type="match status" value="1"/>
</dbReference>
<dbReference type="InterPro" id="IPR004358">
    <property type="entry name" value="Sig_transdc_His_kin-like_C"/>
</dbReference>
<dbReference type="Pfam" id="PF00072">
    <property type="entry name" value="Response_reg"/>
    <property type="match status" value="1"/>
</dbReference>
<gene>
    <name evidence="22" type="ORF">GJQ55_10060</name>
</gene>
<feature type="coiled-coil region" evidence="16">
    <location>
        <begin position="243"/>
        <end position="288"/>
    </location>
</feature>
<dbReference type="PANTHER" id="PTHR45339">
    <property type="entry name" value="HYBRID SIGNAL TRANSDUCTION HISTIDINE KINASE J"/>
    <property type="match status" value="1"/>
</dbReference>
<feature type="transmembrane region" description="Helical" evidence="17">
    <location>
        <begin position="176"/>
        <end position="197"/>
    </location>
</feature>
<dbReference type="InterPro" id="IPR003660">
    <property type="entry name" value="HAMP_dom"/>
</dbReference>
<comment type="caution">
    <text evidence="15">Lacks conserved residue(s) required for the propagation of feature annotation.</text>
</comment>
<dbReference type="PROSITE" id="PS50109">
    <property type="entry name" value="HIS_KIN"/>
    <property type="match status" value="1"/>
</dbReference>
<dbReference type="InterPro" id="IPR019247">
    <property type="entry name" value="Histidine_kinase_BarA_N"/>
</dbReference>
<name>A0A9X7UXC9_9GAMM</name>
<evidence type="ECO:0000256" key="8">
    <source>
        <dbReference type="ARBA" id="ARBA00022741"/>
    </source>
</evidence>
<dbReference type="SMART" id="SM00073">
    <property type="entry name" value="HPT"/>
    <property type="match status" value="1"/>
</dbReference>
<feature type="modified residue" description="Phosphohistidine" evidence="14">
    <location>
        <position position="867"/>
    </location>
</feature>
<evidence type="ECO:0000256" key="7">
    <source>
        <dbReference type="ARBA" id="ARBA00022692"/>
    </source>
</evidence>
<dbReference type="SUPFAM" id="SSF47226">
    <property type="entry name" value="Histidine-containing phosphotransfer domain, HPT domain"/>
    <property type="match status" value="1"/>
</dbReference>
<evidence type="ECO:0000256" key="12">
    <source>
        <dbReference type="ARBA" id="ARBA00023012"/>
    </source>
</evidence>
<dbReference type="PANTHER" id="PTHR45339:SF5">
    <property type="entry name" value="HISTIDINE KINASE"/>
    <property type="match status" value="1"/>
</dbReference>
<evidence type="ECO:0000313" key="22">
    <source>
        <dbReference type="EMBL" id="QQD24787.1"/>
    </source>
</evidence>
<comment type="catalytic activity">
    <reaction evidence="1">
        <text>ATP + protein L-histidine = ADP + protein N-phospho-L-histidine.</text>
        <dbReference type="EC" id="2.7.13.3"/>
    </reaction>
</comment>
<evidence type="ECO:0000259" key="18">
    <source>
        <dbReference type="PROSITE" id="PS50109"/>
    </source>
</evidence>
<dbReference type="Gene3D" id="3.40.50.2300">
    <property type="match status" value="2"/>
</dbReference>
<feature type="modified residue" description="4-aspartylphosphate" evidence="15">
    <location>
        <position position="724"/>
    </location>
</feature>
<dbReference type="GO" id="GO:0000155">
    <property type="term" value="F:phosphorelay sensor kinase activity"/>
    <property type="evidence" value="ECO:0007669"/>
    <property type="project" value="InterPro"/>
</dbReference>
<feature type="domain" description="Response regulatory" evidence="19">
    <location>
        <begin position="675"/>
        <end position="791"/>
    </location>
</feature>
<keyword evidence="16" id="KW-0175">Coiled coil</keyword>
<keyword evidence="13 17" id="KW-0472">Membrane</keyword>
<evidence type="ECO:0000256" key="15">
    <source>
        <dbReference type="PROSITE-ProRule" id="PRU00169"/>
    </source>
</evidence>
<dbReference type="EC" id="2.7.13.3" evidence="3"/>
<dbReference type="Pfam" id="PF02518">
    <property type="entry name" value="HATPase_c"/>
    <property type="match status" value="1"/>
</dbReference>
<dbReference type="InterPro" id="IPR005467">
    <property type="entry name" value="His_kinase_dom"/>
</dbReference>
<dbReference type="PROSITE" id="PS50894">
    <property type="entry name" value="HPT"/>
    <property type="match status" value="1"/>
</dbReference>
<keyword evidence="10" id="KW-0067">ATP-binding</keyword>
<dbReference type="InterPro" id="IPR003594">
    <property type="entry name" value="HATPase_dom"/>
</dbReference>
<dbReference type="InterPro" id="IPR008207">
    <property type="entry name" value="Sig_transdc_His_kin_Hpt_dom"/>
</dbReference>
<evidence type="ECO:0000256" key="14">
    <source>
        <dbReference type="PROSITE-ProRule" id="PRU00110"/>
    </source>
</evidence>
<dbReference type="InterPro" id="IPR036890">
    <property type="entry name" value="HATPase_C_sf"/>
</dbReference>
<dbReference type="InterPro" id="IPR003661">
    <property type="entry name" value="HisK_dim/P_dom"/>
</dbReference>
<dbReference type="InterPro" id="IPR001789">
    <property type="entry name" value="Sig_transdc_resp-reg_receiver"/>
</dbReference>
<dbReference type="SMART" id="SM00387">
    <property type="entry name" value="HATPase_c"/>
    <property type="match status" value="1"/>
</dbReference>
<dbReference type="Pfam" id="PF00672">
    <property type="entry name" value="HAMP"/>
    <property type="match status" value="1"/>
</dbReference>
<evidence type="ECO:0000256" key="13">
    <source>
        <dbReference type="ARBA" id="ARBA00023136"/>
    </source>
</evidence>
<dbReference type="SMART" id="SM00448">
    <property type="entry name" value="REC"/>
    <property type="match status" value="1"/>
</dbReference>
<keyword evidence="6" id="KW-0808">Transferase</keyword>
<evidence type="ECO:0000259" key="20">
    <source>
        <dbReference type="PROSITE" id="PS50885"/>
    </source>
</evidence>
<dbReference type="InterPro" id="IPR011006">
    <property type="entry name" value="CheY-like_superfamily"/>
</dbReference>
<dbReference type="Pfam" id="PF01627">
    <property type="entry name" value="Hpt"/>
    <property type="match status" value="1"/>
</dbReference>
<evidence type="ECO:0000256" key="4">
    <source>
        <dbReference type="ARBA" id="ARBA00022475"/>
    </source>
</evidence>
<feature type="domain" description="Histidine kinase" evidence="18">
    <location>
        <begin position="298"/>
        <end position="519"/>
    </location>
</feature>
<feature type="domain" description="HPt" evidence="21">
    <location>
        <begin position="828"/>
        <end position="921"/>
    </location>
</feature>
<dbReference type="SUPFAM" id="SSF158472">
    <property type="entry name" value="HAMP domain-like"/>
    <property type="match status" value="1"/>
</dbReference>
<proteinExistence type="predicted"/>
<evidence type="ECO:0000313" key="23">
    <source>
        <dbReference type="Proteomes" id="UP000596074"/>
    </source>
</evidence>
<sequence length="935" mass="103546">MNHWTIQNRILFLALLPGVLVTLVLGIFFMSERARDLNNLLEERALAMVKQLAPTSEYGVMTGSSGILQNISNNMLEEQDVRAVSIYNPDMVIMAHAGPRMHTERLGQQQLLDGQLLLQRTEESVRVRAPVYAQNLIIDDEFNSFAVQPTGPLQVLGWVELELSLNNTRLQHFQHLASSLTVIALALLICSFIALRFSRQVSQPMQHIARAMKDLENGKLDTRVHVQAGAEFVQLASGINAMASALQRANTEHQHNLEQTTRDLQETLDELEIRNRELAIGRKEALEASRMKSEFLANVSHEIRTPLNGIIGFSELLARTQVNDRQADYLATIHNSSTDLLKIINDILDLSKIDAGKLIIEHTDINLRDVLEDVLTVLAPEAGNKGLELNYLIYSDVPLHIQSDPLRLKQVLTNLINNAIKFTERGSVNVRVSVISQNNNRAGIRFEIQDTGIGMSDAQLGKIFTAFTQADASTARKFGGTGLGLIISRALVEAMHGDIQVSSQPGRGSTFSFHIEAGLQPNPQDDLPPLPGLRLALLEPAVMNRMNIASLLQQWQIDHTDYEHLPQLQDALEQEGAPPWQGLIISIGRHLPDSEAVRKLLHQVRQQGLPVIALTEPGSSDSAEILLQAGVSFSISQPCTRRHLYRVLRQALQLPALPGQGQDAARNNGNKAAPVILAVDDNAANLKLVVTLLQELQLPVLSATSGREAIDVVRQQNVDMILMDIQMPDMNGLEATGHIRALTERGNMPIVALTAHAMADEKEALLKAGMNDYQTKPISQEQLVNCIERWTGFRCTIQPVAPAVASAPAPLCHWVFDTAIALRHANNKADLATDMFRMLLDSLALDMPAIMEAWEEEDMEQLLERVHRVHGATRYCGVPCLRNTLEKLETALKAGQNSMLPDLMRQLVEDSANLQHWAHSNDWETLLLEGTAVSD</sequence>
<feature type="transmembrane region" description="Helical" evidence="17">
    <location>
        <begin position="6"/>
        <end position="30"/>
    </location>
</feature>
<organism evidence="22 23">
    <name type="scientific">Venatoribacter cucullus</name>
    <dbReference type="NCBI Taxonomy" id="2661630"/>
    <lineage>
        <taxon>Bacteria</taxon>
        <taxon>Pseudomonadati</taxon>
        <taxon>Pseudomonadota</taxon>
        <taxon>Gammaproteobacteria</taxon>
        <taxon>Oceanospirillales</taxon>
        <taxon>Oceanospirillaceae</taxon>
        <taxon>Venatoribacter</taxon>
    </lineage>
</organism>
<keyword evidence="9" id="KW-0418">Kinase</keyword>
<dbReference type="KEGG" id="vcw:GJQ55_10060"/>
<dbReference type="CDD" id="cd06225">
    <property type="entry name" value="HAMP"/>
    <property type="match status" value="1"/>
</dbReference>
<dbReference type="FunFam" id="1.10.287.130:FF:000003">
    <property type="entry name" value="Histidine kinase"/>
    <property type="match status" value="1"/>
</dbReference>
<keyword evidence="12" id="KW-0902">Two-component regulatory system</keyword>
<evidence type="ECO:0000256" key="9">
    <source>
        <dbReference type="ARBA" id="ARBA00022777"/>
    </source>
</evidence>
<dbReference type="RefSeq" id="WP_228344847.1">
    <property type="nucleotide sequence ID" value="NZ_CP046056.1"/>
</dbReference>
<dbReference type="EMBL" id="CP046056">
    <property type="protein sequence ID" value="QQD24787.1"/>
    <property type="molecule type" value="Genomic_DNA"/>
</dbReference>
<dbReference type="GO" id="GO:0005524">
    <property type="term" value="F:ATP binding"/>
    <property type="evidence" value="ECO:0007669"/>
    <property type="project" value="UniProtKB-KW"/>
</dbReference>
<keyword evidence="4" id="KW-1003">Cell membrane</keyword>
<keyword evidence="8" id="KW-0547">Nucleotide-binding</keyword>
<comment type="subcellular location">
    <subcellularLocation>
        <location evidence="2">Cell membrane</location>
        <topology evidence="2">Multi-pass membrane protein</topology>
    </subcellularLocation>
</comment>
<evidence type="ECO:0000256" key="1">
    <source>
        <dbReference type="ARBA" id="ARBA00000085"/>
    </source>
</evidence>
<dbReference type="PROSITE" id="PS50885">
    <property type="entry name" value="HAMP"/>
    <property type="match status" value="1"/>
</dbReference>
<dbReference type="SUPFAM" id="SSF52172">
    <property type="entry name" value="CheY-like"/>
    <property type="match status" value="2"/>
</dbReference>
<keyword evidence="7 17" id="KW-0812">Transmembrane</keyword>
<keyword evidence="11 17" id="KW-1133">Transmembrane helix</keyword>
<keyword evidence="5 15" id="KW-0597">Phosphoprotein</keyword>
<dbReference type="InterPro" id="IPR036641">
    <property type="entry name" value="HPT_dom_sf"/>
</dbReference>
<dbReference type="PROSITE" id="PS50110">
    <property type="entry name" value="RESPONSE_REGULATORY"/>
    <property type="match status" value="2"/>
</dbReference>
<dbReference type="FunFam" id="3.30.565.10:FF:000010">
    <property type="entry name" value="Sensor histidine kinase RcsC"/>
    <property type="match status" value="1"/>
</dbReference>
<dbReference type="CDD" id="cd16922">
    <property type="entry name" value="HATPase_EvgS-ArcB-TorS-like"/>
    <property type="match status" value="1"/>
</dbReference>
<dbReference type="Pfam" id="PF00512">
    <property type="entry name" value="HisKA"/>
    <property type="match status" value="1"/>
</dbReference>
<evidence type="ECO:0000256" key="2">
    <source>
        <dbReference type="ARBA" id="ARBA00004651"/>
    </source>
</evidence>
<dbReference type="SMART" id="SM00388">
    <property type="entry name" value="HisKA"/>
    <property type="match status" value="1"/>
</dbReference>
<evidence type="ECO:0000256" key="6">
    <source>
        <dbReference type="ARBA" id="ARBA00022679"/>
    </source>
</evidence>
<dbReference type="SUPFAM" id="SSF55874">
    <property type="entry name" value="ATPase domain of HSP90 chaperone/DNA topoisomerase II/histidine kinase"/>
    <property type="match status" value="1"/>
</dbReference>
<dbReference type="Gene3D" id="3.30.565.10">
    <property type="entry name" value="Histidine kinase-like ATPase, C-terminal domain"/>
    <property type="match status" value="1"/>
</dbReference>
<evidence type="ECO:0000256" key="10">
    <source>
        <dbReference type="ARBA" id="ARBA00022840"/>
    </source>
</evidence>
<feature type="domain" description="Response regulatory" evidence="19">
    <location>
        <begin position="534"/>
        <end position="652"/>
    </location>
</feature>
<evidence type="ECO:0000256" key="17">
    <source>
        <dbReference type="SAM" id="Phobius"/>
    </source>
</evidence>
<dbReference type="CDD" id="cd17546">
    <property type="entry name" value="REC_hyHK_CKI1_RcsC-like"/>
    <property type="match status" value="1"/>
</dbReference>
<dbReference type="InterPro" id="IPR036097">
    <property type="entry name" value="HisK_dim/P_sf"/>
</dbReference>
<accession>A0A9X7UXC9</accession>
<dbReference type="CDD" id="cd00082">
    <property type="entry name" value="HisKA"/>
    <property type="match status" value="1"/>
</dbReference>
<dbReference type="AlphaFoldDB" id="A0A9X7UXC9"/>
<evidence type="ECO:0000259" key="19">
    <source>
        <dbReference type="PROSITE" id="PS50110"/>
    </source>
</evidence>
<evidence type="ECO:0000256" key="3">
    <source>
        <dbReference type="ARBA" id="ARBA00012438"/>
    </source>
</evidence>
<evidence type="ECO:0000259" key="21">
    <source>
        <dbReference type="PROSITE" id="PS50894"/>
    </source>
</evidence>
<evidence type="ECO:0000256" key="11">
    <source>
        <dbReference type="ARBA" id="ARBA00022989"/>
    </source>
</evidence>
<keyword evidence="23" id="KW-1185">Reference proteome</keyword>
<protein>
    <recommendedName>
        <fullName evidence="3">histidine kinase</fullName>
        <ecNumber evidence="3">2.7.13.3</ecNumber>
    </recommendedName>
</protein>
<dbReference type="Pfam" id="PF09984">
    <property type="entry name" value="sCache_4"/>
    <property type="match status" value="1"/>
</dbReference>
<dbReference type="Gene3D" id="6.10.340.10">
    <property type="match status" value="1"/>
</dbReference>
<reference evidence="22 23" key="1">
    <citation type="submission" date="2019-11" db="EMBL/GenBank/DDBJ databases">
        <title>Venatorbacter sp. nov. a predator of Campylobacter and other Gram-negative bacteria.</title>
        <authorList>
            <person name="Saeedi A."/>
            <person name="Cummings N.J."/>
            <person name="Connerton I.F."/>
            <person name="Connerton P.L."/>
        </authorList>
    </citation>
    <scope>NUCLEOTIDE SEQUENCE [LARGE SCALE GENOMIC DNA]</scope>
    <source>
        <strain evidence="22">XL5</strain>
    </source>
</reference>